<feature type="compositionally biased region" description="Basic and acidic residues" evidence="1">
    <location>
        <begin position="393"/>
        <end position="417"/>
    </location>
</feature>
<reference evidence="2 3" key="1">
    <citation type="journal article" date="2018" name="Sci. Rep.">
        <title>Comparative genomics provides insights into the lifestyle and reveals functional heterogeneity of dark septate endophytic fungi.</title>
        <authorList>
            <person name="Knapp D.G."/>
            <person name="Nemeth J.B."/>
            <person name="Barry K."/>
            <person name="Hainaut M."/>
            <person name="Henrissat B."/>
            <person name="Johnson J."/>
            <person name="Kuo A."/>
            <person name="Lim J.H.P."/>
            <person name="Lipzen A."/>
            <person name="Nolan M."/>
            <person name="Ohm R.A."/>
            <person name="Tamas L."/>
            <person name="Grigoriev I.V."/>
            <person name="Spatafora J.W."/>
            <person name="Nagy L.G."/>
            <person name="Kovacs G.M."/>
        </authorList>
    </citation>
    <scope>NUCLEOTIDE SEQUENCE [LARGE SCALE GENOMIC DNA]</scope>
    <source>
        <strain evidence="2 3">DSE2036</strain>
    </source>
</reference>
<protein>
    <submittedName>
        <fullName evidence="2">Uncharacterized protein</fullName>
    </submittedName>
</protein>
<evidence type="ECO:0000313" key="3">
    <source>
        <dbReference type="Proteomes" id="UP000244855"/>
    </source>
</evidence>
<gene>
    <name evidence="2" type="ORF">DM02DRAFT_685475</name>
</gene>
<feature type="region of interest" description="Disordered" evidence="1">
    <location>
        <begin position="379"/>
        <end position="510"/>
    </location>
</feature>
<sequence length="510" mass="59080">MYPKKHDCQPRQNLIGVPTYRIEEKSVLLNVEISRLTTYLSPTTTTILFGGQISRTVSMEATPREARWEALDKFLEQELANRDYKTEEERRERLKPYTSQMDSEERWDYTFHLLEKRPKRPAIEVPPLETYQEKIQTRDFRDDDQIYELTSLLNNGYAQYIPLGTLMGISYRLIPGTGVLISDLPTKYKSYWKRDGSQVLSDSFLAMNPHIVPLVRPSHYPRSGREDTSPTESNAVSALRSEENDGFVFFQLGYLEYTECPLEELENRRYTHDGWIDSKFAVVLRLTPEGIRDGVYIVFCLNFLYVDPCDGERSRYTYTRTNYSWGYLPKNPDTQIFYAKIADRFEDLAEGKEFSLTHIHQRAAELTRVVRTPNGIFMEDPKAAKQSQRLHKKAQEKLDQERKAQADSAKSKAERVGKKQRKKRSKKTKVEREKRHKDEPLPDSPTRNNAQAGSQPVSPPSSDKSPPNKKHRKGKNDAGSRPRSRKHKGEQKEGEDPPISPPPSSEKDYH</sequence>
<dbReference type="EMBL" id="KZ805439">
    <property type="protein sequence ID" value="PVH97311.1"/>
    <property type="molecule type" value="Genomic_DNA"/>
</dbReference>
<dbReference type="STRING" id="97972.A0A2V1DH34"/>
<evidence type="ECO:0000256" key="1">
    <source>
        <dbReference type="SAM" id="MobiDB-lite"/>
    </source>
</evidence>
<name>A0A2V1DH34_9PLEO</name>
<dbReference type="Proteomes" id="UP000244855">
    <property type="component" value="Unassembled WGS sequence"/>
</dbReference>
<keyword evidence="3" id="KW-1185">Reference proteome</keyword>
<feature type="compositionally biased region" description="Low complexity" evidence="1">
    <location>
        <begin position="454"/>
        <end position="465"/>
    </location>
</feature>
<proteinExistence type="predicted"/>
<dbReference type="OrthoDB" id="5430299at2759"/>
<dbReference type="AlphaFoldDB" id="A0A2V1DH34"/>
<accession>A0A2V1DH34</accession>
<feature type="compositionally biased region" description="Basic and acidic residues" evidence="1">
    <location>
        <begin position="428"/>
        <end position="440"/>
    </location>
</feature>
<evidence type="ECO:0000313" key="2">
    <source>
        <dbReference type="EMBL" id="PVH97311.1"/>
    </source>
</evidence>
<feature type="compositionally biased region" description="Basic residues" evidence="1">
    <location>
        <begin position="418"/>
        <end position="427"/>
    </location>
</feature>
<organism evidence="2 3">
    <name type="scientific">Periconia macrospinosa</name>
    <dbReference type="NCBI Taxonomy" id="97972"/>
    <lineage>
        <taxon>Eukaryota</taxon>
        <taxon>Fungi</taxon>
        <taxon>Dikarya</taxon>
        <taxon>Ascomycota</taxon>
        <taxon>Pezizomycotina</taxon>
        <taxon>Dothideomycetes</taxon>
        <taxon>Pleosporomycetidae</taxon>
        <taxon>Pleosporales</taxon>
        <taxon>Massarineae</taxon>
        <taxon>Periconiaceae</taxon>
        <taxon>Periconia</taxon>
    </lineage>
</organism>